<feature type="domain" description="FAR1" evidence="7">
    <location>
        <begin position="30"/>
        <end position="105"/>
    </location>
</feature>
<reference evidence="8 9" key="1">
    <citation type="journal article" date="2005" name="PLoS Biol.">
        <title>The genomes of Oryza sativa: a history of duplications.</title>
        <authorList>
            <person name="Yu J."/>
            <person name="Wang J."/>
            <person name="Lin W."/>
            <person name="Li S."/>
            <person name="Li H."/>
            <person name="Zhou J."/>
            <person name="Ni P."/>
            <person name="Dong W."/>
            <person name="Hu S."/>
            <person name="Zeng C."/>
            <person name="Zhang J."/>
            <person name="Zhang Y."/>
            <person name="Li R."/>
            <person name="Xu Z."/>
            <person name="Li S."/>
            <person name="Li X."/>
            <person name="Zheng H."/>
            <person name="Cong L."/>
            <person name="Lin L."/>
            <person name="Yin J."/>
            <person name="Geng J."/>
            <person name="Li G."/>
            <person name="Shi J."/>
            <person name="Liu J."/>
            <person name="Lv H."/>
            <person name="Li J."/>
            <person name="Wang J."/>
            <person name="Deng Y."/>
            <person name="Ran L."/>
            <person name="Shi X."/>
            <person name="Wang X."/>
            <person name="Wu Q."/>
            <person name="Li C."/>
            <person name="Ren X."/>
            <person name="Wang J."/>
            <person name="Wang X."/>
            <person name="Li D."/>
            <person name="Liu D."/>
            <person name="Zhang X."/>
            <person name="Ji Z."/>
            <person name="Zhao W."/>
            <person name="Sun Y."/>
            <person name="Zhang Z."/>
            <person name="Bao J."/>
            <person name="Han Y."/>
            <person name="Dong L."/>
            <person name="Ji J."/>
            <person name="Chen P."/>
            <person name="Wu S."/>
            <person name="Liu J."/>
            <person name="Xiao Y."/>
            <person name="Bu D."/>
            <person name="Tan J."/>
            <person name="Yang L."/>
            <person name="Ye C."/>
            <person name="Zhang J."/>
            <person name="Xu J."/>
            <person name="Zhou Y."/>
            <person name="Yu Y."/>
            <person name="Zhang B."/>
            <person name="Zhuang S."/>
            <person name="Wei H."/>
            <person name="Liu B."/>
            <person name="Lei M."/>
            <person name="Yu H."/>
            <person name="Li Y."/>
            <person name="Xu H."/>
            <person name="Wei S."/>
            <person name="He X."/>
            <person name="Fang L."/>
            <person name="Zhang Z."/>
            <person name="Zhang Y."/>
            <person name="Huang X."/>
            <person name="Su Z."/>
            <person name="Tong W."/>
            <person name="Li J."/>
            <person name="Tong Z."/>
            <person name="Li S."/>
            <person name="Ye J."/>
            <person name="Wang L."/>
            <person name="Fang L."/>
            <person name="Lei T."/>
            <person name="Chen C."/>
            <person name="Chen H."/>
            <person name="Xu Z."/>
            <person name="Li H."/>
            <person name="Huang H."/>
            <person name="Zhang F."/>
            <person name="Xu H."/>
            <person name="Li N."/>
            <person name="Zhao C."/>
            <person name="Li S."/>
            <person name="Dong L."/>
            <person name="Huang Y."/>
            <person name="Li L."/>
            <person name="Xi Y."/>
            <person name="Qi Q."/>
            <person name="Li W."/>
            <person name="Zhang B."/>
            <person name="Hu W."/>
            <person name="Zhang Y."/>
            <person name="Tian X."/>
            <person name="Jiao Y."/>
            <person name="Liang X."/>
            <person name="Jin J."/>
            <person name="Gao L."/>
            <person name="Zheng W."/>
            <person name="Hao B."/>
            <person name="Liu S."/>
            <person name="Wang W."/>
            <person name="Yuan L."/>
            <person name="Cao M."/>
            <person name="McDermott J."/>
            <person name="Samudrala R."/>
            <person name="Wang J."/>
            <person name="Wong G.K."/>
            <person name="Yang H."/>
        </authorList>
    </citation>
    <scope>NUCLEOTIDE SEQUENCE [LARGE SCALE GENOMIC DNA]</scope>
    <source>
        <strain evidence="9">cv. 93-11</strain>
    </source>
</reference>
<evidence type="ECO:0000259" key="7">
    <source>
        <dbReference type="Pfam" id="PF03101"/>
    </source>
</evidence>
<evidence type="ECO:0000259" key="6">
    <source>
        <dbReference type="Pfam" id="PF02902"/>
    </source>
</evidence>
<accession>B8AS07</accession>
<feature type="compositionally biased region" description="Basic and acidic residues" evidence="5">
    <location>
        <begin position="230"/>
        <end position="257"/>
    </location>
</feature>
<keyword evidence="4" id="KW-0175">Coiled coil</keyword>
<feature type="compositionally biased region" description="Basic and acidic residues" evidence="5">
    <location>
        <begin position="196"/>
        <end position="223"/>
    </location>
</feature>
<gene>
    <name evidence="8" type="ORF">OsI_15272</name>
</gene>
<keyword evidence="9" id="KW-1185">Reference proteome</keyword>
<dbReference type="GO" id="GO:0006508">
    <property type="term" value="P:proteolysis"/>
    <property type="evidence" value="ECO:0007669"/>
    <property type="project" value="UniProtKB-KW"/>
</dbReference>
<evidence type="ECO:0000256" key="4">
    <source>
        <dbReference type="SAM" id="Coils"/>
    </source>
</evidence>
<dbReference type="InterPro" id="IPR038765">
    <property type="entry name" value="Papain-like_cys_pep_sf"/>
</dbReference>
<keyword evidence="2" id="KW-0645">Protease</keyword>
<evidence type="ECO:0000256" key="3">
    <source>
        <dbReference type="ARBA" id="ARBA00022801"/>
    </source>
</evidence>
<protein>
    <submittedName>
        <fullName evidence="8">Uncharacterized protein</fullName>
    </submittedName>
</protein>
<dbReference type="Pfam" id="PF03101">
    <property type="entry name" value="FAR1"/>
    <property type="match status" value="1"/>
</dbReference>
<keyword evidence="3" id="KW-0378">Hydrolase</keyword>
<dbReference type="Pfam" id="PF02902">
    <property type="entry name" value="Peptidase_C48"/>
    <property type="match status" value="1"/>
</dbReference>
<feature type="region of interest" description="Disordered" evidence="5">
    <location>
        <begin position="172"/>
        <end position="257"/>
    </location>
</feature>
<dbReference type="Proteomes" id="UP000007015">
    <property type="component" value="Chromosome 4"/>
</dbReference>
<comment type="similarity">
    <text evidence="1">Belongs to the peptidase C48 family.</text>
</comment>
<dbReference type="Gramene" id="BGIOSGA015399-TA">
    <property type="protein sequence ID" value="BGIOSGA015399-PA"/>
    <property type="gene ID" value="BGIOSGA015399"/>
</dbReference>
<evidence type="ECO:0000256" key="5">
    <source>
        <dbReference type="SAM" id="MobiDB-lite"/>
    </source>
</evidence>
<dbReference type="EMBL" id="CM000129">
    <property type="protein sequence ID" value="EEC76974.1"/>
    <property type="molecule type" value="Genomic_DNA"/>
</dbReference>
<dbReference type="HOGENOM" id="CLU_588490_0_0_1"/>
<evidence type="ECO:0000313" key="8">
    <source>
        <dbReference type="EMBL" id="EEC76974.1"/>
    </source>
</evidence>
<dbReference type="PANTHER" id="PTHR47718">
    <property type="entry name" value="OS01G0519700 PROTEIN"/>
    <property type="match status" value="1"/>
</dbReference>
<name>B8AS07_ORYSI</name>
<dbReference type="InterPro" id="IPR003653">
    <property type="entry name" value="Peptidase_C48_C"/>
</dbReference>
<feature type="coiled-coil region" evidence="4">
    <location>
        <begin position="265"/>
        <end position="292"/>
    </location>
</feature>
<organism evidence="8 9">
    <name type="scientific">Oryza sativa subsp. indica</name>
    <name type="common">Rice</name>
    <dbReference type="NCBI Taxonomy" id="39946"/>
    <lineage>
        <taxon>Eukaryota</taxon>
        <taxon>Viridiplantae</taxon>
        <taxon>Streptophyta</taxon>
        <taxon>Embryophyta</taxon>
        <taxon>Tracheophyta</taxon>
        <taxon>Spermatophyta</taxon>
        <taxon>Magnoliopsida</taxon>
        <taxon>Liliopsida</taxon>
        <taxon>Poales</taxon>
        <taxon>Poaceae</taxon>
        <taxon>BOP clade</taxon>
        <taxon>Oryzoideae</taxon>
        <taxon>Oryzeae</taxon>
        <taxon>Oryzinae</taxon>
        <taxon>Oryza</taxon>
        <taxon>Oryza sativa</taxon>
    </lineage>
</organism>
<proteinExistence type="inferred from homology"/>
<feature type="domain" description="Ubiquitin-like protease family profile" evidence="6">
    <location>
        <begin position="379"/>
        <end position="455"/>
    </location>
</feature>
<dbReference type="GO" id="GO:0008234">
    <property type="term" value="F:cysteine-type peptidase activity"/>
    <property type="evidence" value="ECO:0007669"/>
    <property type="project" value="InterPro"/>
</dbReference>
<evidence type="ECO:0000256" key="1">
    <source>
        <dbReference type="ARBA" id="ARBA00005234"/>
    </source>
</evidence>
<dbReference type="SUPFAM" id="SSF54001">
    <property type="entry name" value="Cysteine proteinases"/>
    <property type="match status" value="1"/>
</dbReference>
<dbReference type="Gene3D" id="3.40.395.10">
    <property type="entry name" value="Adenoviral Proteinase, Chain A"/>
    <property type="match status" value="1"/>
</dbReference>
<dbReference type="PANTHER" id="PTHR47718:SF13">
    <property type="entry name" value="OS09G0290500 PROTEIN"/>
    <property type="match status" value="1"/>
</dbReference>
<evidence type="ECO:0000313" key="9">
    <source>
        <dbReference type="Proteomes" id="UP000007015"/>
    </source>
</evidence>
<dbReference type="AlphaFoldDB" id="B8AS07"/>
<sequence length="465" mass="53538">MDEDEVSLEEMEEYNLVASKLFRSEEDGYKFYNEYARCKGFSIRRDKVKRFSGYRTLKNFERTNRKREPRALTCCGCKAMLEIELNGETGMWFVSGFEARHSHRLPNPDLVAFLRSHREVNDAQKAEAVELGVGGLRTCQIMYVMEKNHGGYDKIVDDITLAIECSKSSQIQKDKNVQDITRDSEESKQSESCIPTDKDVQDITSDSKKSKQSESCIHTDKNVQDIPSDSDIKTSEKRVDSTTHATSHKDRPETESLTRKLIMLIEEQGKEMKEMKQNQQSMHNQIQSLTNIIAAFKEEKTIPTSKNSKPNVCKSFDKETHIIKKKFKCTAEDEETIKSIMSAPESQLVVHIDDVSISQKTMQILTNPVTESSTSYLDDHIFLPMNIKEKHRYLAVIHAKRRIIQVLDSMANSSTQRKELRKVLLEPEEKHIATQWPDHHITSWEVTVIQNLPLQGDLYVMQPLQ</sequence>
<dbReference type="InterPro" id="IPR004330">
    <property type="entry name" value="FAR1_DNA_bnd_dom"/>
</dbReference>
<evidence type="ECO:0000256" key="2">
    <source>
        <dbReference type="ARBA" id="ARBA00022670"/>
    </source>
</evidence>
<feature type="compositionally biased region" description="Basic and acidic residues" evidence="5">
    <location>
        <begin position="172"/>
        <end position="189"/>
    </location>
</feature>